<evidence type="ECO:0000313" key="1">
    <source>
        <dbReference type="EMBL" id="SSC12429.1"/>
    </source>
</evidence>
<dbReference type="AlphaFoldDB" id="A0A7Z7LE75"/>
<dbReference type="EMBL" id="LS974202">
    <property type="protein sequence ID" value="SSC12429.1"/>
    <property type="molecule type" value="Genomic_DNA"/>
</dbReference>
<organism evidence="1 2">
    <name type="scientific">Mesotoga infera</name>
    <dbReference type="NCBI Taxonomy" id="1236046"/>
    <lineage>
        <taxon>Bacteria</taxon>
        <taxon>Thermotogati</taxon>
        <taxon>Thermotogota</taxon>
        <taxon>Thermotogae</taxon>
        <taxon>Kosmotogales</taxon>
        <taxon>Kosmotogaceae</taxon>
        <taxon>Mesotoga</taxon>
    </lineage>
</organism>
<dbReference type="Pfam" id="PF06078">
    <property type="entry name" value="DUF937"/>
    <property type="match status" value="1"/>
</dbReference>
<name>A0A7Z7LE75_9BACT</name>
<gene>
    <name evidence="1" type="ORF">MESINF_0980</name>
</gene>
<accession>A0A7Z7LE75</accession>
<reference evidence="1 2" key="1">
    <citation type="submission" date="2017-01" db="EMBL/GenBank/DDBJ databases">
        <authorList>
            <person name="Erauso G."/>
        </authorList>
    </citation>
    <scope>NUCLEOTIDE SEQUENCE [LARGE SCALE GENOMIC DNA]</scope>
    <source>
        <strain evidence="1">MESINF1</strain>
    </source>
</reference>
<dbReference type="InterPro" id="IPR009282">
    <property type="entry name" value="DUF937"/>
</dbReference>
<proteinExistence type="predicted"/>
<dbReference type="KEGG" id="minf:MESINF_0980"/>
<keyword evidence="2" id="KW-1185">Reference proteome</keyword>
<dbReference type="Proteomes" id="UP000250796">
    <property type="component" value="Chromosome MESINF"/>
</dbReference>
<sequence>MPTFLQGLLKNSSTTEGAASLAKALDQHKDDNVSDITGFLNGVNKDDGLKMLSHIFSARKNRLRKVLRKRPA</sequence>
<protein>
    <submittedName>
        <fullName evidence="1">Uncharacterized protein</fullName>
    </submittedName>
</protein>
<evidence type="ECO:0000313" key="2">
    <source>
        <dbReference type="Proteomes" id="UP000250796"/>
    </source>
</evidence>